<name>A0A4V5LS75_9BACL</name>
<protein>
    <submittedName>
        <fullName evidence="2">DNA-directed RNA polymerase subunit beta</fullName>
    </submittedName>
</protein>
<dbReference type="GO" id="GO:0000428">
    <property type="term" value="C:DNA-directed RNA polymerase complex"/>
    <property type="evidence" value="ECO:0007669"/>
    <property type="project" value="UniProtKB-KW"/>
</dbReference>
<evidence type="ECO:0000256" key="1">
    <source>
        <dbReference type="SAM" id="Phobius"/>
    </source>
</evidence>
<keyword evidence="2" id="KW-0240">DNA-directed RNA polymerase</keyword>
<keyword evidence="2" id="KW-0804">Transcription</keyword>
<organism evidence="2 3">
    <name type="scientific">Cohnella pontilimi</name>
    <dbReference type="NCBI Taxonomy" id="2564100"/>
    <lineage>
        <taxon>Bacteria</taxon>
        <taxon>Bacillati</taxon>
        <taxon>Bacillota</taxon>
        <taxon>Bacilli</taxon>
        <taxon>Bacillales</taxon>
        <taxon>Paenibacillaceae</taxon>
        <taxon>Cohnella</taxon>
    </lineage>
</organism>
<dbReference type="Pfam" id="PF11772">
    <property type="entry name" value="EpuA"/>
    <property type="match status" value="1"/>
</dbReference>
<keyword evidence="1" id="KW-0812">Transmembrane</keyword>
<dbReference type="RefSeq" id="WP_136778053.1">
    <property type="nucleotide sequence ID" value="NZ_SUPK01000005.1"/>
</dbReference>
<accession>A0A4V5LS75</accession>
<dbReference type="EMBL" id="SUPK01000005">
    <property type="protein sequence ID" value="TJY41919.1"/>
    <property type="molecule type" value="Genomic_DNA"/>
</dbReference>
<dbReference type="Proteomes" id="UP000309673">
    <property type="component" value="Unassembled WGS sequence"/>
</dbReference>
<sequence>MTASPRPTNPPENSGGRTAGRILWLTVKLLVVPALCLIALVFGLAVGYAVLGGRPVSEVFELNTWKHIYDLVFAES</sequence>
<keyword evidence="3" id="KW-1185">Reference proteome</keyword>
<keyword evidence="1" id="KW-1133">Transmembrane helix</keyword>
<comment type="caution">
    <text evidence="2">The sequence shown here is derived from an EMBL/GenBank/DDBJ whole genome shotgun (WGS) entry which is preliminary data.</text>
</comment>
<reference evidence="2 3" key="1">
    <citation type="submission" date="2019-04" db="EMBL/GenBank/DDBJ databases">
        <title>Cohnella sp. nov., isolated from soil.</title>
        <authorList>
            <person name="Kim W."/>
        </authorList>
    </citation>
    <scope>NUCLEOTIDE SEQUENCE [LARGE SCALE GENOMIC DNA]</scope>
    <source>
        <strain evidence="2 3">CAU 1483</strain>
    </source>
</reference>
<evidence type="ECO:0000313" key="3">
    <source>
        <dbReference type="Proteomes" id="UP000309673"/>
    </source>
</evidence>
<proteinExistence type="predicted"/>
<feature type="transmembrane region" description="Helical" evidence="1">
    <location>
        <begin position="30"/>
        <end position="51"/>
    </location>
</feature>
<dbReference type="AlphaFoldDB" id="A0A4V5LS75"/>
<gene>
    <name evidence="2" type="ORF">E5161_12010</name>
</gene>
<dbReference type="OrthoDB" id="2990424at2"/>
<keyword evidence="1" id="KW-0472">Membrane</keyword>
<dbReference type="InterPro" id="IPR024596">
    <property type="entry name" value="RNApol_su_b/EpuA"/>
</dbReference>
<evidence type="ECO:0000313" key="2">
    <source>
        <dbReference type="EMBL" id="TJY41919.1"/>
    </source>
</evidence>